<organism evidence="2 3">
    <name type="scientific">Caerostris extrusa</name>
    <name type="common">Bark spider</name>
    <name type="synonym">Caerostris bankana</name>
    <dbReference type="NCBI Taxonomy" id="172846"/>
    <lineage>
        <taxon>Eukaryota</taxon>
        <taxon>Metazoa</taxon>
        <taxon>Ecdysozoa</taxon>
        <taxon>Arthropoda</taxon>
        <taxon>Chelicerata</taxon>
        <taxon>Arachnida</taxon>
        <taxon>Araneae</taxon>
        <taxon>Araneomorphae</taxon>
        <taxon>Entelegynae</taxon>
        <taxon>Araneoidea</taxon>
        <taxon>Araneidae</taxon>
        <taxon>Caerostris</taxon>
    </lineage>
</organism>
<dbReference type="EMBL" id="BPLR01006398">
    <property type="protein sequence ID" value="GIY09542.1"/>
    <property type="molecule type" value="Genomic_DNA"/>
</dbReference>
<gene>
    <name evidence="2" type="ORF">CEXT_44591</name>
</gene>
<dbReference type="Proteomes" id="UP001054945">
    <property type="component" value="Unassembled WGS sequence"/>
</dbReference>
<proteinExistence type="predicted"/>
<keyword evidence="3" id="KW-1185">Reference proteome</keyword>
<reference evidence="2 3" key="1">
    <citation type="submission" date="2021-06" db="EMBL/GenBank/DDBJ databases">
        <title>Caerostris extrusa draft genome.</title>
        <authorList>
            <person name="Kono N."/>
            <person name="Arakawa K."/>
        </authorList>
    </citation>
    <scope>NUCLEOTIDE SEQUENCE [LARGE SCALE GENOMIC DNA]</scope>
</reference>
<evidence type="ECO:0000256" key="1">
    <source>
        <dbReference type="SAM" id="MobiDB-lite"/>
    </source>
</evidence>
<feature type="non-terminal residue" evidence="2">
    <location>
        <position position="53"/>
    </location>
</feature>
<feature type="region of interest" description="Disordered" evidence="1">
    <location>
        <begin position="30"/>
        <end position="53"/>
    </location>
</feature>
<name>A0AAV4QMU0_CAEEX</name>
<feature type="compositionally biased region" description="Acidic residues" evidence="1">
    <location>
        <begin position="41"/>
        <end position="53"/>
    </location>
</feature>
<evidence type="ECO:0000313" key="2">
    <source>
        <dbReference type="EMBL" id="GIY09542.1"/>
    </source>
</evidence>
<sequence>MGCSPSKSSSSILVEQRRIPSLTQMNEFSMESQKESFLNDPVDEIDFPSEDFY</sequence>
<protein>
    <submittedName>
        <fullName evidence="2">Uncharacterized protein</fullName>
    </submittedName>
</protein>
<comment type="caution">
    <text evidence="2">The sequence shown here is derived from an EMBL/GenBank/DDBJ whole genome shotgun (WGS) entry which is preliminary data.</text>
</comment>
<dbReference type="AlphaFoldDB" id="A0AAV4QMU0"/>
<evidence type="ECO:0000313" key="3">
    <source>
        <dbReference type="Proteomes" id="UP001054945"/>
    </source>
</evidence>
<accession>A0AAV4QMU0</accession>